<dbReference type="EMBL" id="BMAT01002392">
    <property type="protein sequence ID" value="GFS05948.1"/>
    <property type="molecule type" value="Genomic_DNA"/>
</dbReference>
<protein>
    <submittedName>
        <fullName evidence="3">Uncharacterized protein</fullName>
    </submittedName>
</protein>
<keyword evidence="4" id="KW-1185">Reference proteome</keyword>
<keyword evidence="2" id="KW-0812">Transmembrane</keyword>
<organism evidence="3 4">
    <name type="scientific">Elysia marginata</name>
    <dbReference type="NCBI Taxonomy" id="1093978"/>
    <lineage>
        <taxon>Eukaryota</taxon>
        <taxon>Metazoa</taxon>
        <taxon>Spiralia</taxon>
        <taxon>Lophotrochozoa</taxon>
        <taxon>Mollusca</taxon>
        <taxon>Gastropoda</taxon>
        <taxon>Heterobranchia</taxon>
        <taxon>Euthyneura</taxon>
        <taxon>Panpulmonata</taxon>
        <taxon>Sacoglossa</taxon>
        <taxon>Placobranchoidea</taxon>
        <taxon>Plakobranchidae</taxon>
        <taxon>Elysia</taxon>
    </lineage>
</organism>
<feature type="region of interest" description="Disordered" evidence="1">
    <location>
        <begin position="110"/>
        <end position="146"/>
    </location>
</feature>
<sequence length="158" mass="17900">MGPRIESSFRYEVSKTLEGARVTCQTFASRNERLNTKDMVKSSYRLKVLKMSSTEQGGDWSQTLVLIALICLFITMTTGVCLKVYLPRRLQKRLTVASLMSVVPKRSASVAFRSRRPSRSQSLHDQAKPRQTASEPAQAQSSPRDNNISRTLLSKFQW</sequence>
<keyword evidence="2" id="KW-1133">Transmembrane helix</keyword>
<reference evidence="3 4" key="1">
    <citation type="journal article" date="2021" name="Elife">
        <title>Chloroplast acquisition without the gene transfer in kleptoplastic sea slugs, Plakobranchus ocellatus.</title>
        <authorList>
            <person name="Maeda T."/>
            <person name="Takahashi S."/>
            <person name="Yoshida T."/>
            <person name="Shimamura S."/>
            <person name="Takaki Y."/>
            <person name="Nagai Y."/>
            <person name="Toyoda A."/>
            <person name="Suzuki Y."/>
            <person name="Arimoto A."/>
            <person name="Ishii H."/>
            <person name="Satoh N."/>
            <person name="Nishiyama T."/>
            <person name="Hasebe M."/>
            <person name="Maruyama T."/>
            <person name="Minagawa J."/>
            <person name="Obokata J."/>
            <person name="Shigenobu S."/>
        </authorList>
    </citation>
    <scope>NUCLEOTIDE SEQUENCE [LARGE SCALE GENOMIC DNA]</scope>
</reference>
<evidence type="ECO:0000313" key="3">
    <source>
        <dbReference type="EMBL" id="GFS05948.1"/>
    </source>
</evidence>
<evidence type="ECO:0000256" key="2">
    <source>
        <dbReference type="SAM" id="Phobius"/>
    </source>
</evidence>
<evidence type="ECO:0000313" key="4">
    <source>
        <dbReference type="Proteomes" id="UP000762676"/>
    </source>
</evidence>
<accession>A0AAV4I8S1</accession>
<proteinExistence type="predicted"/>
<keyword evidence="2" id="KW-0472">Membrane</keyword>
<feature type="compositionally biased region" description="Polar residues" evidence="1">
    <location>
        <begin position="119"/>
        <end position="146"/>
    </location>
</feature>
<dbReference type="AlphaFoldDB" id="A0AAV4I8S1"/>
<name>A0AAV4I8S1_9GAST</name>
<feature type="transmembrane region" description="Helical" evidence="2">
    <location>
        <begin position="64"/>
        <end position="86"/>
    </location>
</feature>
<dbReference type="Proteomes" id="UP000762676">
    <property type="component" value="Unassembled WGS sequence"/>
</dbReference>
<comment type="caution">
    <text evidence="3">The sequence shown here is derived from an EMBL/GenBank/DDBJ whole genome shotgun (WGS) entry which is preliminary data.</text>
</comment>
<gene>
    <name evidence="3" type="ORF">ElyMa_001212000</name>
</gene>
<evidence type="ECO:0000256" key="1">
    <source>
        <dbReference type="SAM" id="MobiDB-lite"/>
    </source>
</evidence>